<feature type="binding site" evidence="7">
    <location>
        <position position="79"/>
    </location>
    <ligand>
        <name>Mg(2+)</name>
        <dbReference type="ChEBI" id="CHEBI:18420"/>
    </ligand>
</feature>
<reference evidence="10 11" key="1">
    <citation type="journal article" date="2021" name="Sci. Rep.">
        <title>The distribution of antibiotic resistance genes in chicken gut microbiota commensals.</title>
        <authorList>
            <person name="Juricova H."/>
            <person name="Matiasovicova J."/>
            <person name="Kubasova T."/>
            <person name="Cejkova D."/>
            <person name="Rychlik I."/>
        </authorList>
    </citation>
    <scope>NUCLEOTIDE SEQUENCE [LARGE SCALE GENOMIC DNA]</scope>
    <source>
        <strain evidence="10 11">An794</strain>
    </source>
</reference>
<evidence type="ECO:0000313" key="10">
    <source>
        <dbReference type="EMBL" id="MBM6774884.1"/>
    </source>
</evidence>
<keyword evidence="7" id="KW-0862">Zinc</keyword>
<comment type="cofactor">
    <cofactor evidence="7">
        <name>Mg(2+)</name>
        <dbReference type="ChEBI" id="CHEBI:18420"/>
    </cofactor>
    <text evidence="7">Binds 1 Mg(2+) ion per subunit.</text>
</comment>
<evidence type="ECO:0000256" key="6">
    <source>
        <dbReference type="ARBA" id="ARBA00023102"/>
    </source>
</evidence>
<evidence type="ECO:0000256" key="8">
    <source>
        <dbReference type="SAM" id="MobiDB-lite"/>
    </source>
</evidence>
<dbReference type="InterPro" id="IPR038019">
    <property type="entry name" value="PRib_AMP_CycHydrolase_sf"/>
</dbReference>
<dbReference type="Pfam" id="PF01502">
    <property type="entry name" value="PRA-CH"/>
    <property type="match status" value="1"/>
</dbReference>
<dbReference type="GO" id="GO:0004635">
    <property type="term" value="F:phosphoribosyl-AMP cyclohydrolase activity"/>
    <property type="evidence" value="ECO:0007669"/>
    <property type="project" value="UniProtKB-EC"/>
</dbReference>
<dbReference type="EMBL" id="JACSNQ010000007">
    <property type="protein sequence ID" value="MBM6774884.1"/>
    <property type="molecule type" value="Genomic_DNA"/>
</dbReference>
<keyword evidence="7" id="KW-0460">Magnesium</keyword>
<feature type="binding site" evidence="7">
    <location>
        <position position="77"/>
    </location>
    <ligand>
        <name>Mg(2+)</name>
        <dbReference type="ChEBI" id="CHEBI:18420"/>
    </ligand>
</feature>
<evidence type="ECO:0000313" key="11">
    <source>
        <dbReference type="Proteomes" id="UP000712527"/>
    </source>
</evidence>
<feature type="region of interest" description="Disordered" evidence="8">
    <location>
        <begin position="113"/>
        <end position="141"/>
    </location>
</feature>
<sequence length="141" mass="14642">MAPAAAGVRFDERGLVPCVVQQAGTGEVLMVAWMSEESLRLTLATGTTWFWSRSRQELWNKGATSGNVQHVHRMLVDCDADTLLVEVDSPGPACHTGHRSCFYRELEAGGTATDAADSARSGGTATDAASSAGSAGTAAGN</sequence>
<accession>A0ABS2F1M3</accession>
<gene>
    <name evidence="7 10" type="primary">hisI</name>
    <name evidence="10" type="ORF">H9X80_04940</name>
</gene>
<comment type="function">
    <text evidence="7">Catalyzes the hydrolysis of the adenine ring of phosphoribosyl-AMP.</text>
</comment>
<evidence type="ECO:0000256" key="4">
    <source>
        <dbReference type="ARBA" id="ARBA00022605"/>
    </source>
</evidence>
<proteinExistence type="inferred from homology"/>
<comment type="caution">
    <text evidence="10">The sequence shown here is derived from an EMBL/GenBank/DDBJ whole genome shotgun (WGS) entry which is preliminary data.</text>
</comment>
<dbReference type="SUPFAM" id="SSF141734">
    <property type="entry name" value="HisI-like"/>
    <property type="match status" value="1"/>
</dbReference>
<evidence type="ECO:0000259" key="9">
    <source>
        <dbReference type="Pfam" id="PF01502"/>
    </source>
</evidence>
<organism evidence="10 11">
    <name type="scientific">Olsenella profusa</name>
    <dbReference type="NCBI Taxonomy" id="138595"/>
    <lineage>
        <taxon>Bacteria</taxon>
        <taxon>Bacillati</taxon>
        <taxon>Actinomycetota</taxon>
        <taxon>Coriobacteriia</taxon>
        <taxon>Coriobacteriales</taxon>
        <taxon>Atopobiaceae</taxon>
        <taxon>Olsenella</taxon>
    </lineage>
</organism>
<comment type="similarity">
    <text evidence="7">Belongs to the PRA-CH family.</text>
</comment>
<feature type="domain" description="Phosphoribosyl-AMP cyclohydrolase" evidence="9">
    <location>
        <begin position="30"/>
        <end position="103"/>
    </location>
</feature>
<name>A0ABS2F1M3_9ACTN</name>
<dbReference type="Gene3D" id="3.10.20.810">
    <property type="entry name" value="Phosphoribosyl-AMP cyclohydrolase"/>
    <property type="match status" value="1"/>
</dbReference>
<evidence type="ECO:0000256" key="2">
    <source>
        <dbReference type="ARBA" id="ARBA00005169"/>
    </source>
</evidence>
<dbReference type="InterPro" id="IPR002496">
    <property type="entry name" value="PRib_AMP_CycHydrolase_dom"/>
</dbReference>
<dbReference type="NCBIfam" id="NF000768">
    <property type="entry name" value="PRK00051.1"/>
    <property type="match status" value="1"/>
</dbReference>
<dbReference type="PANTHER" id="PTHR42945:SF1">
    <property type="entry name" value="HISTIDINE BIOSYNTHESIS BIFUNCTIONAL PROTEIN HIS7"/>
    <property type="match status" value="1"/>
</dbReference>
<protein>
    <recommendedName>
        <fullName evidence="7">Phosphoribosyl-AMP cyclohydrolase</fullName>
        <shortName evidence="7">PRA-CH</shortName>
        <ecNumber evidence="7">3.5.4.19</ecNumber>
    </recommendedName>
</protein>
<evidence type="ECO:0000256" key="1">
    <source>
        <dbReference type="ARBA" id="ARBA00000024"/>
    </source>
</evidence>
<keyword evidence="3 7" id="KW-0963">Cytoplasm</keyword>
<comment type="cofactor">
    <cofactor evidence="7">
        <name>Zn(2+)</name>
        <dbReference type="ChEBI" id="CHEBI:29105"/>
    </cofactor>
    <text evidence="7">Binds 1 zinc ion per subunit.</text>
</comment>
<evidence type="ECO:0000256" key="3">
    <source>
        <dbReference type="ARBA" id="ARBA00022490"/>
    </source>
</evidence>
<feature type="binding site" evidence="7">
    <location>
        <position position="78"/>
    </location>
    <ligand>
        <name>Zn(2+)</name>
        <dbReference type="ChEBI" id="CHEBI:29105"/>
        <note>ligand shared between dimeric partners</note>
    </ligand>
</feature>
<keyword evidence="4 7" id="KW-0028">Amino-acid biosynthesis</keyword>
<comment type="catalytic activity">
    <reaction evidence="1 7">
        <text>1-(5-phospho-beta-D-ribosyl)-5'-AMP + H2O = 1-(5-phospho-beta-D-ribosyl)-5-[(5-phospho-beta-D-ribosylamino)methylideneamino]imidazole-4-carboxamide</text>
        <dbReference type="Rhea" id="RHEA:20049"/>
        <dbReference type="ChEBI" id="CHEBI:15377"/>
        <dbReference type="ChEBI" id="CHEBI:58435"/>
        <dbReference type="ChEBI" id="CHEBI:59457"/>
        <dbReference type="EC" id="3.5.4.19"/>
    </reaction>
</comment>
<keyword evidence="7" id="KW-0479">Metal-binding</keyword>
<feature type="binding site" evidence="7">
    <location>
        <position position="94"/>
    </location>
    <ligand>
        <name>Zn(2+)</name>
        <dbReference type="ChEBI" id="CHEBI:29105"/>
        <note>ligand shared between dimeric partners</note>
    </ligand>
</feature>
<keyword evidence="6 7" id="KW-0368">Histidine biosynthesis</keyword>
<dbReference type="PANTHER" id="PTHR42945">
    <property type="entry name" value="HISTIDINE BIOSYNTHESIS BIFUNCTIONAL PROTEIN"/>
    <property type="match status" value="1"/>
</dbReference>
<feature type="binding site" evidence="7">
    <location>
        <position position="81"/>
    </location>
    <ligand>
        <name>Mg(2+)</name>
        <dbReference type="ChEBI" id="CHEBI:18420"/>
    </ligand>
</feature>
<keyword evidence="5 7" id="KW-0378">Hydrolase</keyword>
<dbReference type="EC" id="3.5.4.19" evidence="7"/>
<keyword evidence="11" id="KW-1185">Reference proteome</keyword>
<dbReference type="InterPro" id="IPR026660">
    <property type="entry name" value="PRA-CH"/>
</dbReference>
<comment type="subunit">
    <text evidence="7">Homodimer.</text>
</comment>
<evidence type="ECO:0000256" key="7">
    <source>
        <dbReference type="HAMAP-Rule" id="MF_01021"/>
    </source>
</evidence>
<comment type="subcellular location">
    <subcellularLocation>
        <location evidence="7">Cytoplasm</location>
    </subcellularLocation>
</comment>
<dbReference type="HAMAP" id="MF_01021">
    <property type="entry name" value="HisI"/>
    <property type="match status" value="1"/>
</dbReference>
<comment type="pathway">
    <text evidence="2 7">Amino-acid biosynthesis; L-histidine biosynthesis; L-histidine from 5-phospho-alpha-D-ribose 1-diphosphate: step 3/9.</text>
</comment>
<dbReference type="Proteomes" id="UP000712527">
    <property type="component" value="Unassembled WGS sequence"/>
</dbReference>
<feature type="binding site" evidence="7">
    <location>
        <position position="101"/>
    </location>
    <ligand>
        <name>Zn(2+)</name>
        <dbReference type="ChEBI" id="CHEBI:29105"/>
        <note>ligand shared between dimeric partners</note>
    </ligand>
</feature>
<evidence type="ECO:0000256" key="5">
    <source>
        <dbReference type="ARBA" id="ARBA00022801"/>
    </source>
</evidence>